<name>A0A1I2XJ85_9BACT</name>
<evidence type="ECO:0000313" key="2">
    <source>
        <dbReference type="EMBL" id="SFH13568.1"/>
    </source>
</evidence>
<proteinExistence type="predicted"/>
<dbReference type="RefSeq" id="WP_092104000.1">
    <property type="nucleotide sequence ID" value="NZ_FOOT01000006.1"/>
</dbReference>
<dbReference type="Proteomes" id="UP000198724">
    <property type="component" value="Unassembled WGS sequence"/>
</dbReference>
<dbReference type="EMBL" id="FOOT01000006">
    <property type="protein sequence ID" value="SFH13568.1"/>
    <property type="molecule type" value="Genomic_DNA"/>
</dbReference>
<keyword evidence="1" id="KW-1133">Transmembrane helix</keyword>
<evidence type="ECO:0000256" key="1">
    <source>
        <dbReference type="SAM" id="Phobius"/>
    </source>
</evidence>
<keyword evidence="1" id="KW-0472">Membrane</keyword>
<sequence length="98" mass="11612">MNASKKCPHCGQWSRWSQNPTDRCEHCQGILDPVAVARQQAREERRQEEEERYSLKFIEINPDDHWFIRFFKRIGLGFQIAFVSIISFFLWLIALLAG</sequence>
<dbReference type="AlphaFoldDB" id="A0A1I2XJ85"/>
<keyword evidence="1" id="KW-0812">Transmembrane</keyword>
<keyword evidence="3" id="KW-1185">Reference proteome</keyword>
<dbReference type="OrthoDB" id="772995at2"/>
<feature type="transmembrane region" description="Helical" evidence="1">
    <location>
        <begin position="76"/>
        <end position="97"/>
    </location>
</feature>
<evidence type="ECO:0000313" key="3">
    <source>
        <dbReference type="Proteomes" id="UP000198724"/>
    </source>
</evidence>
<protein>
    <submittedName>
        <fullName evidence="2">Uncharacterized protein</fullName>
    </submittedName>
</protein>
<accession>A0A1I2XJ85</accession>
<gene>
    <name evidence="2" type="ORF">SAMN05421739_10685</name>
</gene>
<dbReference type="STRING" id="1436961.SAMN05421739_10685"/>
<organism evidence="2 3">
    <name type="scientific">Pontibacter chinhatensis</name>
    <dbReference type="NCBI Taxonomy" id="1436961"/>
    <lineage>
        <taxon>Bacteria</taxon>
        <taxon>Pseudomonadati</taxon>
        <taxon>Bacteroidota</taxon>
        <taxon>Cytophagia</taxon>
        <taxon>Cytophagales</taxon>
        <taxon>Hymenobacteraceae</taxon>
        <taxon>Pontibacter</taxon>
    </lineage>
</organism>
<reference evidence="3" key="1">
    <citation type="submission" date="2016-10" db="EMBL/GenBank/DDBJ databases">
        <authorList>
            <person name="Varghese N."/>
            <person name="Submissions S."/>
        </authorList>
    </citation>
    <scope>NUCLEOTIDE SEQUENCE [LARGE SCALE GENOMIC DNA]</scope>
    <source>
        <strain evidence="3">LP51</strain>
    </source>
</reference>